<proteinExistence type="predicted"/>
<protein>
    <submittedName>
        <fullName evidence="2">Uncharacterized protein</fullName>
    </submittedName>
</protein>
<dbReference type="AlphaFoldDB" id="A0A4U0H4C2"/>
<dbReference type="Proteomes" id="UP000309872">
    <property type="component" value="Unassembled WGS sequence"/>
</dbReference>
<sequence length="274" mass="30807">MKKILNVVLVLFCISCSNFNNDIDFIEANSFDELIEVADNNSIASLSSIDSDSIDQNLFNTLSSNEKILFLASLRVASTENLLDINPGFYPGGLNLLSIDFHYLNNLNPNTPGDDDTAPPDEEISGVYMSHLYAISNMNSTPNYNLYEAFNPTSGFTTANELINVVKNNFDLNFGPYDLNEVYFYVTKHQDQYGDFSHFSLKQGLSTYVELESPSLDDYAADIARLKELQKQKDDVVRECANKYLQYQTITGLPMSVIKITPCWIINNTVGNLY</sequence>
<dbReference type="EMBL" id="SUKA01000003">
    <property type="protein sequence ID" value="TJY66034.1"/>
    <property type="molecule type" value="Genomic_DNA"/>
</dbReference>
<reference evidence="2 3" key="1">
    <citation type="submission" date="2019-04" db="EMBL/GenBank/DDBJ databases">
        <title>Sphingobacterium olei sp. nov., isolated from oil-contaminated soil.</title>
        <authorList>
            <person name="Liu B."/>
        </authorList>
    </citation>
    <scope>NUCLEOTIDE SEQUENCE [LARGE SCALE GENOMIC DNA]</scope>
    <source>
        <strain evidence="2 3">Y3L14</strain>
    </source>
</reference>
<comment type="caution">
    <text evidence="2">The sequence shown here is derived from an EMBL/GenBank/DDBJ whole genome shotgun (WGS) entry which is preliminary data.</text>
</comment>
<feature type="signal peptide" evidence="1">
    <location>
        <begin position="1"/>
        <end position="20"/>
    </location>
</feature>
<dbReference type="RefSeq" id="WP_136821163.1">
    <property type="nucleotide sequence ID" value="NZ_BMJX01000003.1"/>
</dbReference>
<keyword evidence="1" id="KW-0732">Signal</keyword>
<keyword evidence="3" id="KW-1185">Reference proteome</keyword>
<accession>A0A4U0H4C2</accession>
<evidence type="ECO:0000313" key="3">
    <source>
        <dbReference type="Proteomes" id="UP000309872"/>
    </source>
</evidence>
<feature type="chain" id="PRO_5020256948" evidence="1">
    <location>
        <begin position="21"/>
        <end position="274"/>
    </location>
</feature>
<name>A0A4U0H4C2_9SPHI</name>
<organism evidence="2 3">
    <name type="scientific">Sphingobacterium alkalisoli</name>
    <dbReference type="NCBI Taxonomy" id="1874115"/>
    <lineage>
        <taxon>Bacteria</taxon>
        <taxon>Pseudomonadati</taxon>
        <taxon>Bacteroidota</taxon>
        <taxon>Sphingobacteriia</taxon>
        <taxon>Sphingobacteriales</taxon>
        <taxon>Sphingobacteriaceae</taxon>
        <taxon>Sphingobacterium</taxon>
    </lineage>
</organism>
<dbReference type="OrthoDB" id="9853689at2"/>
<gene>
    <name evidence="2" type="ORF">FAZ19_13150</name>
</gene>
<evidence type="ECO:0000313" key="2">
    <source>
        <dbReference type="EMBL" id="TJY66034.1"/>
    </source>
</evidence>
<evidence type="ECO:0000256" key="1">
    <source>
        <dbReference type="SAM" id="SignalP"/>
    </source>
</evidence>